<dbReference type="Gene3D" id="3.40.140.10">
    <property type="entry name" value="Cytidine Deaminase, domain 2"/>
    <property type="match status" value="1"/>
</dbReference>
<comment type="subcellular location">
    <subcellularLocation>
        <location evidence="3">Cytoplasm</location>
    </subcellularLocation>
</comment>
<dbReference type="PANTHER" id="PTHR30592">
    <property type="entry name" value="FORMATE DEHYDROGENASE"/>
    <property type="match status" value="1"/>
</dbReference>
<dbReference type="STRING" id="1686310.BBC0244_005180"/>
<dbReference type="RefSeq" id="WP_149866628.1">
    <property type="nucleotide sequence ID" value="NZ_CP015625.1"/>
</dbReference>
<proteinExistence type="inferred from homology"/>
<evidence type="ECO:0000313" key="4">
    <source>
        <dbReference type="EMBL" id="AQT46634.1"/>
    </source>
</evidence>
<dbReference type="KEGG" id="bapi:BBC0122_005040"/>
<dbReference type="EMBL" id="CP015625">
    <property type="protein sequence ID" value="AQT46634.1"/>
    <property type="molecule type" value="Genomic_DNA"/>
</dbReference>
<organism evidence="4 5">
    <name type="scientific">Bartonella choladocola</name>
    <dbReference type="NCBI Taxonomy" id="2750995"/>
    <lineage>
        <taxon>Bacteria</taxon>
        <taxon>Pseudomonadati</taxon>
        <taxon>Pseudomonadota</taxon>
        <taxon>Alphaproteobacteria</taxon>
        <taxon>Hyphomicrobiales</taxon>
        <taxon>Bartonellaceae</taxon>
        <taxon>Bartonella</taxon>
    </lineage>
</organism>
<dbReference type="OrthoDB" id="3197277at2"/>
<dbReference type="GO" id="GO:0016783">
    <property type="term" value="F:sulfurtransferase activity"/>
    <property type="evidence" value="ECO:0007669"/>
    <property type="project" value="InterPro"/>
</dbReference>
<evidence type="ECO:0000313" key="5">
    <source>
        <dbReference type="Proteomes" id="UP000189632"/>
    </source>
</evidence>
<name>A0A1U9MFH4_9HYPH</name>
<feature type="active site" description="Cysteine persulfide intermediate" evidence="3">
    <location>
        <position position="127"/>
    </location>
</feature>
<dbReference type="HAMAP" id="MF_00187">
    <property type="entry name" value="FdhD"/>
    <property type="match status" value="1"/>
</dbReference>
<dbReference type="GO" id="GO:0006777">
    <property type="term" value="P:Mo-molybdopterin cofactor biosynthetic process"/>
    <property type="evidence" value="ECO:0007669"/>
    <property type="project" value="UniProtKB-UniRule"/>
</dbReference>
<dbReference type="Gene3D" id="3.10.20.10">
    <property type="match status" value="1"/>
</dbReference>
<protein>
    <recommendedName>
        <fullName evidence="3">Sulfur carrier protein FdhD</fullName>
    </recommendedName>
</protein>
<dbReference type="GO" id="GO:0097163">
    <property type="term" value="F:sulfur carrier activity"/>
    <property type="evidence" value="ECO:0007669"/>
    <property type="project" value="UniProtKB-UniRule"/>
</dbReference>
<comment type="similarity">
    <text evidence="3">Belongs to the FdhD family.</text>
</comment>
<evidence type="ECO:0000256" key="2">
    <source>
        <dbReference type="ARBA" id="ARBA00023150"/>
    </source>
</evidence>
<comment type="function">
    <text evidence="3">Required for formate dehydrogenase (FDH) activity. Acts as a sulfur carrier protein that transfers sulfur from IscS to the molybdenum cofactor prior to its insertion into FDH.</text>
</comment>
<sequence length="283" mass="31133">MTILKKAFPIGKNGASTMDDTVLVDVDIVSSADKKRSQISKRVAEEVPIALSYDGTTQAVLMASPDDLEDFAYGFSRTEEFIHDPNEIENVDIVTLPRGIDVQIALQYDRRDAFRKRRRSMAGPVGCGLCGIESIEAAMRDIAPVKRTDILFDAGEIFASARELCEKQVLNNATRAVHAAAFYDKNKGIVAVREDVGRHNALDKLCGHLFRNRMDVNCGFIVVTSRLSVEMVQKAAVLGVSTLVAVSAATAEAIRIGQKCNMTLVGRTRENSFEIYCGEKWII</sequence>
<dbReference type="SUPFAM" id="SSF53927">
    <property type="entry name" value="Cytidine deaminase-like"/>
    <property type="match status" value="1"/>
</dbReference>
<dbReference type="GO" id="GO:0005737">
    <property type="term" value="C:cytoplasm"/>
    <property type="evidence" value="ECO:0007669"/>
    <property type="project" value="UniProtKB-SubCell"/>
</dbReference>
<gene>
    <name evidence="3" type="primary">fdhD</name>
    <name evidence="4" type="ORF">BBC0122_005040</name>
</gene>
<dbReference type="PIRSF" id="PIRSF015626">
    <property type="entry name" value="FdhD"/>
    <property type="match status" value="1"/>
</dbReference>
<evidence type="ECO:0000256" key="3">
    <source>
        <dbReference type="HAMAP-Rule" id="MF_00187"/>
    </source>
</evidence>
<keyword evidence="5" id="KW-1185">Reference proteome</keyword>
<dbReference type="InterPro" id="IPR016193">
    <property type="entry name" value="Cytidine_deaminase-like"/>
</dbReference>
<dbReference type="NCBIfam" id="TIGR00129">
    <property type="entry name" value="fdhD_narQ"/>
    <property type="match status" value="1"/>
</dbReference>
<dbReference type="Proteomes" id="UP000189632">
    <property type="component" value="Chromosome"/>
</dbReference>
<accession>A0A1U9MFH4</accession>
<dbReference type="PANTHER" id="PTHR30592:SF1">
    <property type="entry name" value="SULFUR CARRIER PROTEIN FDHD"/>
    <property type="match status" value="1"/>
</dbReference>
<dbReference type="InterPro" id="IPR003786">
    <property type="entry name" value="FdhD"/>
</dbReference>
<evidence type="ECO:0000256" key="1">
    <source>
        <dbReference type="ARBA" id="ARBA00022490"/>
    </source>
</evidence>
<comment type="caution">
    <text evidence="3">Lacks conserved residue(s) required for the propagation of feature annotation.</text>
</comment>
<dbReference type="AlphaFoldDB" id="A0A1U9MFH4"/>
<reference evidence="4 5" key="1">
    <citation type="submission" date="2016-11" db="EMBL/GenBank/DDBJ databases">
        <title>Comparative genomics of Bartonella apis.</title>
        <authorList>
            <person name="Engel P."/>
        </authorList>
    </citation>
    <scope>NUCLEOTIDE SEQUENCE [LARGE SCALE GENOMIC DNA]</scope>
    <source>
        <strain evidence="4 5">BBC0122</strain>
    </source>
</reference>
<dbReference type="Pfam" id="PF02634">
    <property type="entry name" value="FdhD-NarQ"/>
    <property type="match status" value="1"/>
</dbReference>
<keyword evidence="2 3" id="KW-0501">Molybdenum cofactor biosynthesis</keyword>
<keyword evidence="1 3" id="KW-0963">Cytoplasm</keyword>